<proteinExistence type="predicted"/>
<protein>
    <submittedName>
        <fullName evidence="2">Uncharacterized protein</fullName>
    </submittedName>
</protein>
<dbReference type="EMBL" id="LWGR01000007">
    <property type="protein sequence ID" value="KZM73702.1"/>
    <property type="molecule type" value="Genomic_DNA"/>
</dbReference>
<feature type="transmembrane region" description="Helical" evidence="1">
    <location>
        <begin position="34"/>
        <end position="67"/>
    </location>
</feature>
<accession>A0A164MVF9</accession>
<dbReference type="STRING" id="455432.AWN90_34555"/>
<dbReference type="Proteomes" id="UP000076512">
    <property type="component" value="Unassembled WGS sequence"/>
</dbReference>
<name>A0A164MVF9_9NOCA</name>
<reference evidence="2 3" key="1">
    <citation type="submission" date="2016-04" db="EMBL/GenBank/DDBJ databases">
        <authorList>
            <person name="Evans L.H."/>
            <person name="Alamgir A."/>
            <person name="Owens N."/>
            <person name="Weber N.D."/>
            <person name="Virtaneva K."/>
            <person name="Barbian K."/>
            <person name="Babar A."/>
            <person name="Rosenke K."/>
        </authorList>
    </citation>
    <scope>NUCLEOTIDE SEQUENCE [LARGE SCALE GENOMIC DNA]</scope>
    <source>
        <strain evidence="2 3">IFM 0406</strain>
    </source>
</reference>
<dbReference type="AlphaFoldDB" id="A0A164MVF9"/>
<keyword evidence="1" id="KW-1133">Transmembrane helix</keyword>
<dbReference type="OrthoDB" id="4483248at2"/>
<keyword evidence="1" id="KW-0812">Transmembrane</keyword>
<keyword evidence="3" id="KW-1185">Reference proteome</keyword>
<keyword evidence="1" id="KW-0472">Membrane</keyword>
<evidence type="ECO:0000256" key="1">
    <source>
        <dbReference type="SAM" id="Phobius"/>
    </source>
</evidence>
<organism evidence="2 3">
    <name type="scientific">Nocardia terpenica</name>
    <dbReference type="NCBI Taxonomy" id="455432"/>
    <lineage>
        <taxon>Bacteria</taxon>
        <taxon>Bacillati</taxon>
        <taxon>Actinomycetota</taxon>
        <taxon>Actinomycetes</taxon>
        <taxon>Mycobacteriales</taxon>
        <taxon>Nocardiaceae</taxon>
        <taxon>Nocardia</taxon>
    </lineage>
</organism>
<sequence length="80" mass="8378">MAVVDPTSRPAIVPRATIDIAGTPWPVYKLEALALALPILLILVLVTGSLQIAVLAATTVGALRWVVGAVRVRLAERTAP</sequence>
<gene>
    <name evidence="2" type="ORF">AWN90_34555</name>
</gene>
<dbReference type="RefSeq" id="WP_067591574.1">
    <property type="nucleotide sequence ID" value="NZ_JABMCZ010000001.1"/>
</dbReference>
<evidence type="ECO:0000313" key="3">
    <source>
        <dbReference type="Proteomes" id="UP000076512"/>
    </source>
</evidence>
<comment type="caution">
    <text evidence="2">The sequence shown here is derived from an EMBL/GenBank/DDBJ whole genome shotgun (WGS) entry which is preliminary data.</text>
</comment>
<evidence type="ECO:0000313" key="2">
    <source>
        <dbReference type="EMBL" id="KZM73702.1"/>
    </source>
</evidence>